<evidence type="ECO:0000256" key="6">
    <source>
        <dbReference type="ARBA" id="ARBA00022989"/>
    </source>
</evidence>
<keyword evidence="2 8" id="KW-0813">Transport</keyword>
<dbReference type="NCBIfam" id="TIGR01726">
    <property type="entry name" value="HEQRo_perm_3TM"/>
    <property type="match status" value="1"/>
</dbReference>
<evidence type="ECO:0000313" key="11">
    <source>
        <dbReference type="Proteomes" id="UP000051886"/>
    </source>
</evidence>
<keyword evidence="3" id="KW-1003">Cell membrane</keyword>
<evidence type="ECO:0000256" key="1">
    <source>
        <dbReference type="ARBA" id="ARBA00004651"/>
    </source>
</evidence>
<keyword evidence="7 8" id="KW-0472">Membrane</keyword>
<evidence type="ECO:0000256" key="2">
    <source>
        <dbReference type="ARBA" id="ARBA00022448"/>
    </source>
</evidence>
<evidence type="ECO:0000256" key="8">
    <source>
        <dbReference type="RuleBase" id="RU363032"/>
    </source>
</evidence>
<dbReference type="GO" id="GO:0022857">
    <property type="term" value="F:transmembrane transporter activity"/>
    <property type="evidence" value="ECO:0007669"/>
    <property type="project" value="InterPro"/>
</dbReference>
<dbReference type="PANTHER" id="PTHR30614">
    <property type="entry name" value="MEMBRANE COMPONENT OF AMINO ACID ABC TRANSPORTER"/>
    <property type="match status" value="1"/>
</dbReference>
<dbReference type="PATRIC" id="fig|449659.4.peg.1343"/>
<dbReference type="STRING" id="449659.IV66_GL001325"/>
<keyword evidence="11" id="KW-1185">Reference proteome</keyword>
<comment type="subcellular location">
    <subcellularLocation>
        <location evidence="1 8">Cell membrane</location>
        <topology evidence="1 8">Multi-pass membrane protein</topology>
    </subcellularLocation>
</comment>
<evidence type="ECO:0000256" key="3">
    <source>
        <dbReference type="ARBA" id="ARBA00022475"/>
    </source>
</evidence>
<dbReference type="InterPro" id="IPR035906">
    <property type="entry name" value="MetI-like_sf"/>
</dbReference>
<feature type="domain" description="ABC transmembrane type-1" evidence="9">
    <location>
        <begin position="40"/>
        <end position="223"/>
    </location>
</feature>
<dbReference type="InterPro" id="IPR043429">
    <property type="entry name" value="ArtM/GltK/GlnP/TcyL/YhdX-like"/>
</dbReference>
<feature type="transmembrane region" description="Helical" evidence="8">
    <location>
        <begin position="12"/>
        <end position="34"/>
    </location>
</feature>
<feature type="transmembrane region" description="Helical" evidence="8">
    <location>
        <begin position="46"/>
        <end position="67"/>
    </location>
</feature>
<dbReference type="CDD" id="cd06261">
    <property type="entry name" value="TM_PBP2"/>
    <property type="match status" value="1"/>
</dbReference>
<dbReference type="InterPro" id="IPR000515">
    <property type="entry name" value="MetI-like"/>
</dbReference>
<keyword evidence="4 8" id="KW-0812">Transmembrane</keyword>
<organism evidence="10 11">
    <name type="scientific">Ligilactobacillus pobuzihii</name>
    <dbReference type="NCBI Taxonomy" id="449659"/>
    <lineage>
        <taxon>Bacteria</taxon>
        <taxon>Bacillati</taxon>
        <taxon>Bacillota</taxon>
        <taxon>Bacilli</taxon>
        <taxon>Lactobacillales</taxon>
        <taxon>Lactobacillaceae</taxon>
        <taxon>Ligilactobacillus</taxon>
    </lineage>
</organism>
<keyword evidence="5" id="KW-0029">Amino-acid transport</keyword>
<dbReference type="FunFam" id="1.10.3720.10:FF:000006">
    <property type="entry name" value="Glutamate/aspartate ABC transporter, permease protein GltK"/>
    <property type="match status" value="1"/>
</dbReference>
<accession>A0A0R2LLA0</accession>
<dbReference type="GO" id="GO:0006865">
    <property type="term" value="P:amino acid transport"/>
    <property type="evidence" value="ECO:0007669"/>
    <property type="project" value="UniProtKB-KW"/>
</dbReference>
<evidence type="ECO:0000256" key="4">
    <source>
        <dbReference type="ARBA" id="ARBA00022692"/>
    </source>
</evidence>
<dbReference type="PANTHER" id="PTHR30614:SF0">
    <property type="entry name" value="L-CYSTINE TRANSPORT SYSTEM PERMEASE PROTEIN TCYL"/>
    <property type="match status" value="1"/>
</dbReference>
<protein>
    <submittedName>
        <fullName evidence="10">ABC-type amino acid transport system, permease component</fullName>
    </submittedName>
</protein>
<evidence type="ECO:0000259" key="9">
    <source>
        <dbReference type="PROSITE" id="PS50928"/>
    </source>
</evidence>
<dbReference type="EMBL" id="JQCN01000018">
    <property type="protein sequence ID" value="KRO00651.1"/>
    <property type="molecule type" value="Genomic_DNA"/>
</dbReference>
<comment type="similarity">
    <text evidence="8">Belongs to the binding-protein-dependent transport system permease family.</text>
</comment>
<name>A0A0R2LLA0_9LACO</name>
<dbReference type="InterPro" id="IPR010065">
    <property type="entry name" value="AA_ABC_transptr_permease_3TM"/>
</dbReference>
<feature type="transmembrane region" description="Helical" evidence="8">
    <location>
        <begin position="206"/>
        <end position="227"/>
    </location>
</feature>
<dbReference type="AlphaFoldDB" id="A0A0R2LLA0"/>
<evidence type="ECO:0000256" key="7">
    <source>
        <dbReference type="ARBA" id="ARBA00023136"/>
    </source>
</evidence>
<keyword evidence="6 8" id="KW-1133">Transmembrane helix</keyword>
<comment type="caution">
    <text evidence="10">The sequence shown here is derived from an EMBL/GenBank/DDBJ whole genome shotgun (WGS) entry which is preliminary data.</text>
</comment>
<evidence type="ECO:0000313" key="10">
    <source>
        <dbReference type="EMBL" id="KRO00651.1"/>
    </source>
</evidence>
<feature type="transmembrane region" description="Helical" evidence="8">
    <location>
        <begin position="88"/>
        <end position="106"/>
    </location>
</feature>
<dbReference type="Pfam" id="PF00528">
    <property type="entry name" value="BPD_transp_1"/>
    <property type="match status" value="1"/>
</dbReference>
<evidence type="ECO:0000256" key="5">
    <source>
        <dbReference type="ARBA" id="ARBA00022970"/>
    </source>
</evidence>
<dbReference type="SUPFAM" id="SSF161098">
    <property type="entry name" value="MetI-like"/>
    <property type="match status" value="1"/>
</dbReference>
<gene>
    <name evidence="10" type="ORF">IV66_GL001325</name>
</gene>
<dbReference type="Proteomes" id="UP000051886">
    <property type="component" value="Unassembled WGS sequence"/>
</dbReference>
<dbReference type="GO" id="GO:0043190">
    <property type="term" value="C:ATP-binding cassette (ABC) transporter complex"/>
    <property type="evidence" value="ECO:0007669"/>
    <property type="project" value="InterPro"/>
</dbReference>
<dbReference type="PROSITE" id="PS50928">
    <property type="entry name" value="ABC_TM1"/>
    <property type="match status" value="1"/>
</dbReference>
<reference evidence="10 11" key="1">
    <citation type="journal article" date="2015" name="Genome Announc.">
        <title>Expanding the biotechnology potential of lactobacilli through comparative genomics of 213 strains and associated genera.</title>
        <authorList>
            <person name="Sun Z."/>
            <person name="Harris H.M."/>
            <person name="McCann A."/>
            <person name="Guo C."/>
            <person name="Argimon S."/>
            <person name="Zhang W."/>
            <person name="Yang X."/>
            <person name="Jeffery I.B."/>
            <person name="Cooney J.C."/>
            <person name="Kagawa T.F."/>
            <person name="Liu W."/>
            <person name="Song Y."/>
            <person name="Salvetti E."/>
            <person name="Wrobel A."/>
            <person name="Rasinkangas P."/>
            <person name="Parkhill J."/>
            <person name="Rea M.C."/>
            <person name="O'Sullivan O."/>
            <person name="Ritari J."/>
            <person name="Douillard F.P."/>
            <person name="Paul Ross R."/>
            <person name="Yang R."/>
            <person name="Briner A.E."/>
            <person name="Felis G.E."/>
            <person name="de Vos W.M."/>
            <person name="Barrangou R."/>
            <person name="Klaenhammer T.R."/>
            <person name="Caufield P.W."/>
            <person name="Cui Y."/>
            <person name="Zhang H."/>
            <person name="O'Toole P.W."/>
        </authorList>
    </citation>
    <scope>NUCLEOTIDE SEQUENCE [LARGE SCALE GENOMIC DNA]</scope>
    <source>
        <strain evidence="10 11">NBRC 103219</strain>
    </source>
</reference>
<dbReference type="Gene3D" id="1.10.3720.10">
    <property type="entry name" value="MetI-like"/>
    <property type="match status" value="1"/>
</dbReference>
<sequence length="238" mass="26554">MVPKSDSARAFIDLLHSVFIIGGFIMTYIEQIAPSLLAGAWMSIKIFLWTLIASIPLGVLVSLGLLSKFKPLRAILKFYVWVMRGTPLLLQLIFVFYGLPIIGIIFQRYDAALCAFIMNYTAYFAEIFRGGFQAIPEGQFESAKVLRLTKWQTLMHIVIPQVIKIVIPSIGNEVVNLVKDTSLVYVIGLGDLLRAGNVATARDVTLVPLVLVGVIYLAMTGVASYALRKVEQHYSKWR</sequence>
<proteinExistence type="inferred from homology"/>